<sequence length="301" mass="32274">MLKVCEISAKALLQDRFPAETADFTIWGVSDPEAPEDHSVIFVKNSISETCSEVKESIFITREETALSLDASSVQLKSNMPKNLYGELLLRMERMMPGEDLFMKNGSYVSADAKLGKNVSIAPFCVIGKDVVIGDNCEIGTGTVIKDHVRIGNDVQIKEHCMIGVEDADIYRPESGVCRTLPHLAGTIIEDGCLLLAGAVLAAGDTRPTVLGKGSMIGLVGDVGHNCRIGEETLISGKSSISGHCQVGNHTYVAPMSVTTNRISVGDHAYLGIGAVAIKDVPEGEKQFGNPARKVPEFKKK</sequence>
<dbReference type="SUPFAM" id="SSF51161">
    <property type="entry name" value="Trimeric LpxA-like enzymes"/>
    <property type="match status" value="1"/>
</dbReference>
<dbReference type="InterPro" id="IPR001451">
    <property type="entry name" value="Hexapep"/>
</dbReference>
<organism evidence="1 2">
    <name type="scientific">Hominiventricola filiformis</name>
    <dbReference type="NCBI Taxonomy" id="2885352"/>
    <lineage>
        <taxon>Bacteria</taxon>
        <taxon>Bacillati</taxon>
        <taxon>Bacillota</taxon>
        <taxon>Clostridia</taxon>
        <taxon>Lachnospirales</taxon>
        <taxon>Lachnospiraceae</taxon>
        <taxon>Hominiventricola</taxon>
    </lineage>
</organism>
<dbReference type="AlphaFoldDB" id="A0AAE3A868"/>
<protein>
    <recommendedName>
        <fullName evidence="3">UDP-3-O-(3-hydroxymyristoyl)glucosamine N-acyltransferase</fullName>
    </recommendedName>
</protein>
<keyword evidence="2" id="KW-1185">Reference proteome</keyword>
<proteinExistence type="predicted"/>
<dbReference type="InterPro" id="IPR011004">
    <property type="entry name" value="Trimer_LpxA-like_sf"/>
</dbReference>
<evidence type="ECO:0008006" key="3">
    <source>
        <dbReference type="Google" id="ProtNLM"/>
    </source>
</evidence>
<gene>
    <name evidence="1" type="ORF">LKD36_04060</name>
</gene>
<reference evidence="1 2" key="1">
    <citation type="submission" date="2021-10" db="EMBL/GenBank/DDBJ databases">
        <title>Anaerobic single-cell dispensing facilitates the cultivation of human gut bacteria.</title>
        <authorList>
            <person name="Afrizal A."/>
        </authorList>
    </citation>
    <scope>NUCLEOTIDE SEQUENCE [LARGE SCALE GENOMIC DNA]</scope>
    <source>
        <strain evidence="1 2">CLA-AA-H276</strain>
    </source>
</reference>
<dbReference type="Proteomes" id="UP001198220">
    <property type="component" value="Unassembled WGS sequence"/>
</dbReference>
<dbReference type="RefSeq" id="WP_308458800.1">
    <property type="nucleotide sequence ID" value="NZ_JAJEPS010000002.1"/>
</dbReference>
<accession>A0AAE3A868</accession>
<name>A0AAE3A868_9FIRM</name>
<comment type="caution">
    <text evidence="1">The sequence shown here is derived from an EMBL/GenBank/DDBJ whole genome shotgun (WGS) entry which is preliminary data.</text>
</comment>
<evidence type="ECO:0000313" key="2">
    <source>
        <dbReference type="Proteomes" id="UP001198220"/>
    </source>
</evidence>
<dbReference type="EMBL" id="JAJEPS010000002">
    <property type="protein sequence ID" value="MCC2125351.1"/>
    <property type="molecule type" value="Genomic_DNA"/>
</dbReference>
<dbReference type="PANTHER" id="PTHR43300">
    <property type="entry name" value="ACETYLTRANSFERASE"/>
    <property type="match status" value="1"/>
</dbReference>
<dbReference type="InterPro" id="IPR050179">
    <property type="entry name" value="Trans_hexapeptide_repeat"/>
</dbReference>
<evidence type="ECO:0000313" key="1">
    <source>
        <dbReference type="EMBL" id="MCC2125351.1"/>
    </source>
</evidence>
<dbReference type="Gene3D" id="2.160.10.10">
    <property type="entry name" value="Hexapeptide repeat proteins"/>
    <property type="match status" value="1"/>
</dbReference>
<dbReference type="Pfam" id="PF00132">
    <property type="entry name" value="Hexapep"/>
    <property type="match status" value="1"/>
</dbReference>